<dbReference type="Pfam" id="PF13262">
    <property type="entry name" value="DUF4054"/>
    <property type="match status" value="1"/>
</dbReference>
<evidence type="ECO:0000313" key="1">
    <source>
        <dbReference type="EMBL" id="QWX10267.1"/>
    </source>
</evidence>
<reference evidence="1" key="1">
    <citation type="submission" date="2020-09" db="EMBL/GenBank/DDBJ databases">
        <authorList>
            <person name="Gao C."/>
            <person name="Qiu Z."/>
        </authorList>
    </citation>
    <scope>NUCLEOTIDE SEQUENCE</scope>
</reference>
<dbReference type="EMBL" id="MW009675">
    <property type="protein sequence ID" value="QWX10267.1"/>
    <property type="molecule type" value="Genomic_DNA"/>
</dbReference>
<name>A0A8F2XWZ7_9CAUD</name>
<sequence length="135" mass="14826">MDIPTFRALFTAYSDETNYPDPVLNQWYEIGKCYVKDNDCVLPDECRGQALMAMLAHLLYIQDQVKSGNQARIINSATEGKVSVSLAEPPHSSNFSYWLNCSPYGPQVLAMLEVAFAGGGWVGDGLPRPTLSGGY</sequence>
<proteinExistence type="predicted"/>
<accession>A0A8F2XWZ7</accession>
<organism evidence="1 2">
    <name type="scientific">Vibrio phage vB_VpP_BT-1011</name>
    <dbReference type="NCBI Taxonomy" id="2799672"/>
    <lineage>
        <taxon>Viruses</taxon>
        <taxon>Duplodnaviria</taxon>
        <taxon>Heunggongvirae</taxon>
        <taxon>Uroviricota</taxon>
        <taxon>Caudoviricetes</taxon>
        <taxon>Tieomvirus</taxon>
        <taxon>Tieomvirus BT1011</taxon>
    </lineage>
</organism>
<dbReference type="Proteomes" id="UP000683424">
    <property type="component" value="Segment"/>
</dbReference>
<protein>
    <recommendedName>
        <fullName evidence="3">DUF4054 domain-containing protein</fullName>
    </recommendedName>
</protein>
<evidence type="ECO:0008006" key="3">
    <source>
        <dbReference type="Google" id="ProtNLM"/>
    </source>
</evidence>
<keyword evidence="2" id="KW-1185">Reference proteome</keyword>
<evidence type="ECO:0000313" key="2">
    <source>
        <dbReference type="Proteomes" id="UP000683424"/>
    </source>
</evidence>
<dbReference type="InterPro" id="IPR025127">
    <property type="entry name" value="DUF4054"/>
</dbReference>
<gene>
    <name evidence="1" type="ORF">vBVpPBT1011_0068</name>
</gene>